<proteinExistence type="predicted"/>
<feature type="compositionally biased region" description="Low complexity" evidence="1">
    <location>
        <begin position="1"/>
        <end position="11"/>
    </location>
</feature>
<feature type="region of interest" description="Disordered" evidence="1">
    <location>
        <begin position="1"/>
        <end position="38"/>
    </location>
</feature>
<evidence type="ECO:0000256" key="1">
    <source>
        <dbReference type="SAM" id="MobiDB-lite"/>
    </source>
</evidence>
<protein>
    <submittedName>
        <fullName evidence="2">Uncharacterized protein</fullName>
    </submittedName>
</protein>
<sequence length="205" mass="23492">MLNSEAAQHATHTTEHTAEKQPRLRRRTSSGARPGFRPEINPVSIEELARKTRFIKSGQAKYVLFAVTNIVMAVPGAQKWDIRYYIEGLHWMRQQADSKLGDNFGSTKHNGLKLLERMCKAYRLAAERPNRHTGLGRMRLLYACCSKTVDGLRVFIDQHPELWLNEDEACGIGNYPGLTPFKPELNPLFKPWDEADTARCNWNLR</sequence>
<accession>A0ABW2SCW1</accession>
<evidence type="ECO:0000313" key="3">
    <source>
        <dbReference type="Proteomes" id="UP001596457"/>
    </source>
</evidence>
<feature type="compositionally biased region" description="Basic and acidic residues" evidence="1">
    <location>
        <begin position="12"/>
        <end position="22"/>
    </location>
</feature>
<keyword evidence="3" id="KW-1185">Reference proteome</keyword>
<reference evidence="3" key="1">
    <citation type="journal article" date="2019" name="Int. J. Syst. Evol. Microbiol.">
        <title>The Global Catalogue of Microorganisms (GCM) 10K type strain sequencing project: providing services to taxonomists for standard genome sequencing and annotation.</title>
        <authorList>
            <consortium name="The Broad Institute Genomics Platform"/>
            <consortium name="The Broad Institute Genome Sequencing Center for Infectious Disease"/>
            <person name="Wu L."/>
            <person name="Ma J."/>
        </authorList>
    </citation>
    <scope>NUCLEOTIDE SEQUENCE [LARGE SCALE GENOMIC DNA]</scope>
    <source>
        <strain evidence="3">CCUG 53903</strain>
    </source>
</reference>
<dbReference type="EMBL" id="JBHTBZ010000027">
    <property type="protein sequence ID" value="MFC7461038.1"/>
    <property type="molecule type" value="Genomic_DNA"/>
</dbReference>
<dbReference type="Proteomes" id="UP001596457">
    <property type="component" value="Unassembled WGS sequence"/>
</dbReference>
<evidence type="ECO:0000313" key="2">
    <source>
        <dbReference type="EMBL" id="MFC7461038.1"/>
    </source>
</evidence>
<organism evidence="2 3">
    <name type="scientific">Hydrogenophaga defluvii</name>
    <dbReference type="NCBI Taxonomy" id="249410"/>
    <lineage>
        <taxon>Bacteria</taxon>
        <taxon>Pseudomonadati</taxon>
        <taxon>Pseudomonadota</taxon>
        <taxon>Betaproteobacteria</taxon>
        <taxon>Burkholderiales</taxon>
        <taxon>Comamonadaceae</taxon>
        <taxon>Hydrogenophaga</taxon>
    </lineage>
</organism>
<gene>
    <name evidence="2" type="ORF">ACFQU0_11460</name>
</gene>
<dbReference type="RefSeq" id="WP_382200850.1">
    <property type="nucleotide sequence ID" value="NZ_JBHTBZ010000027.1"/>
</dbReference>
<comment type="caution">
    <text evidence="2">The sequence shown here is derived from an EMBL/GenBank/DDBJ whole genome shotgun (WGS) entry which is preliminary data.</text>
</comment>
<name>A0ABW2SCW1_9BURK</name>